<dbReference type="EMBL" id="MUKV01000065">
    <property type="protein sequence ID" value="OQS31341.1"/>
    <property type="molecule type" value="Genomic_DNA"/>
</dbReference>
<dbReference type="InterPro" id="IPR035906">
    <property type="entry name" value="MetI-like_sf"/>
</dbReference>
<gene>
    <name evidence="9" type="ORF">B0T45_23045</name>
</gene>
<feature type="transmembrane region" description="Helical" evidence="7">
    <location>
        <begin position="318"/>
        <end position="339"/>
    </location>
</feature>
<protein>
    <submittedName>
        <fullName evidence="9">Peptide ABC transporter permease</fullName>
    </submittedName>
</protein>
<dbReference type="SUPFAM" id="SSF161098">
    <property type="entry name" value="MetI-like"/>
    <property type="match status" value="1"/>
</dbReference>
<keyword evidence="6 7" id="KW-0472">Membrane</keyword>
<evidence type="ECO:0000256" key="4">
    <source>
        <dbReference type="ARBA" id="ARBA00022692"/>
    </source>
</evidence>
<feature type="transmembrane region" description="Helical" evidence="7">
    <location>
        <begin position="263"/>
        <end position="283"/>
    </location>
</feature>
<evidence type="ECO:0000256" key="5">
    <source>
        <dbReference type="ARBA" id="ARBA00022989"/>
    </source>
</evidence>
<feature type="transmembrane region" description="Helical" evidence="7">
    <location>
        <begin position="185"/>
        <end position="207"/>
    </location>
</feature>
<dbReference type="CDD" id="cd06261">
    <property type="entry name" value="TM_PBP2"/>
    <property type="match status" value="1"/>
</dbReference>
<keyword evidence="4 7" id="KW-0812">Transmembrane</keyword>
<reference evidence="9 10" key="1">
    <citation type="submission" date="2017-02" db="EMBL/GenBank/DDBJ databases">
        <title>Chromobacterium haemolyticum H5244.</title>
        <authorList>
            <person name="Gulvik C.A."/>
        </authorList>
    </citation>
    <scope>NUCLEOTIDE SEQUENCE [LARGE SCALE GENOMIC DNA]</scope>
    <source>
        <strain evidence="9 10">H5244</strain>
    </source>
</reference>
<evidence type="ECO:0000259" key="8">
    <source>
        <dbReference type="PROSITE" id="PS50928"/>
    </source>
</evidence>
<dbReference type="InterPro" id="IPR050366">
    <property type="entry name" value="BP-dependent_transpt_permease"/>
</dbReference>
<dbReference type="RefSeq" id="WP_081557111.1">
    <property type="nucleotide sequence ID" value="NZ_MUKV01000065.1"/>
</dbReference>
<feature type="domain" description="ABC transmembrane type-1" evidence="8">
    <location>
        <begin position="150"/>
        <end position="340"/>
    </location>
</feature>
<dbReference type="AlphaFoldDB" id="A0A1W0C9F0"/>
<feature type="transmembrane region" description="Helical" evidence="7">
    <location>
        <begin position="32"/>
        <end position="52"/>
    </location>
</feature>
<dbReference type="PANTHER" id="PTHR43386">
    <property type="entry name" value="OLIGOPEPTIDE TRANSPORT SYSTEM PERMEASE PROTEIN APPC"/>
    <property type="match status" value="1"/>
</dbReference>
<keyword evidence="3" id="KW-1003">Cell membrane</keyword>
<evidence type="ECO:0000313" key="9">
    <source>
        <dbReference type="EMBL" id="OQS31341.1"/>
    </source>
</evidence>
<dbReference type="GO" id="GO:0005886">
    <property type="term" value="C:plasma membrane"/>
    <property type="evidence" value="ECO:0007669"/>
    <property type="project" value="UniProtKB-SubCell"/>
</dbReference>
<evidence type="ECO:0000256" key="3">
    <source>
        <dbReference type="ARBA" id="ARBA00022475"/>
    </source>
</evidence>
<feature type="transmembrane region" description="Helical" evidence="7">
    <location>
        <begin position="154"/>
        <end position="178"/>
    </location>
</feature>
<keyword evidence="5 7" id="KW-1133">Transmembrane helix</keyword>
<dbReference type="Pfam" id="PF12911">
    <property type="entry name" value="OppC_N"/>
    <property type="match status" value="1"/>
</dbReference>
<sequence>MTTLQNTAGAAPAAPSRSLWALGWQRLKRDRIGFVSLWVVVAFMLLAAAGWLNLAGRGWNDEIAASYAPPTLLLEQYRQQDTTAAAGGPSTAIVPTERLKPSEDPIHDWLEAARPHAAQYAKPEVKKVESLPFGADQRGRDILDKVIKGTATSLLVGFFGALLSILIGTSLGAVAGYFGRKVDDFLMWFYSVFTSVPDMLLLLAFAAVAGRGIATVILVLSLTSWTGTFRLVRAEFIKNRSREYVQAADAIGASHSRRMFIHILPNVSHLLLVQFSLLMVGLIKYEVILSFLGFGVDVRQVSWGSMLAEVPEELLQGYWWQLAMVVVFMSTLVTAFSMLTDALRDALDPSAAAK</sequence>
<organism evidence="9 10">
    <name type="scientific">Chromobacterium haemolyticum</name>
    <dbReference type="NCBI Taxonomy" id="394935"/>
    <lineage>
        <taxon>Bacteria</taxon>
        <taxon>Pseudomonadati</taxon>
        <taxon>Pseudomonadota</taxon>
        <taxon>Betaproteobacteria</taxon>
        <taxon>Neisseriales</taxon>
        <taxon>Chromobacteriaceae</taxon>
        <taxon>Chromobacterium</taxon>
    </lineage>
</organism>
<dbReference type="GO" id="GO:0055085">
    <property type="term" value="P:transmembrane transport"/>
    <property type="evidence" value="ECO:0007669"/>
    <property type="project" value="InterPro"/>
</dbReference>
<accession>A0A1W0C9F0</accession>
<evidence type="ECO:0000256" key="7">
    <source>
        <dbReference type="RuleBase" id="RU363032"/>
    </source>
</evidence>
<dbReference type="Pfam" id="PF00528">
    <property type="entry name" value="BPD_transp_1"/>
    <property type="match status" value="1"/>
</dbReference>
<comment type="subcellular location">
    <subcellularLocation>
        <location evidence="1 7">Cell membrane</location>
        <topology evidence="1 7">Multi-pass membrane protein</topology>
    </subcellularLocation>
</comment>
<dbReference type="Proteomes" id="UP000192721">
    <property type="component" value="Unassembled WGS sequence"/>
</dbReference>
<evidence type="ECO:0000256" key="2">
    <source>
        <dbReference type="ARBA" id="ARBA00022448"/>
    </source>
</evidence>
<dbReference type="PROSITE" id="PS50928">
    <property type="entry name" value="ABC_TM1"/>
    <property type="match status" value="1"/>
</dbReference>
<dbReference type="Gene3D" id="1.10.3720.10">
    <property type="entry name" value="MetI-like"/>
    <property type="match status" value="1"/>
</dbReference>
<evidence type="ECO:0000313" key="10">
    <source>
        <dbReference type="Proteomes" id="UP000192721"/>
    </source>
</evidence>
<feature type="transmembrane region" description="Helical" evidence="7">
    <location>
        <begin position="213"/>
        <end position="232"/>
    </location>
</feature>
<dbReference type="PANTHER" id="PTHR43386:SF1">
    <property type="entry name" value="D,D-DIPEPTIDE TRANSPORT SYSTEM PERMEASE PROTEIN DDPC-RELATED"/>
    <property type="match status" value="1"/>
</dbReference>
<proteinExistence type="inferred from homology"/>
<comment type="caution">
    <text evidence="9">The sequence shown here is derived from an EMBL/GenBank/DDBJ whole genome shotgun (WGS) entry which is preliminary data.</text>
</comment>
<comment type="similarity">
    <text evidence="7">Belongs to the binding-protein-dependent transport system permease family.</text>
</comment>
<dbReference type="InterPro" id="IPR025966">
    <property type="entry name" value="OppC_N"/>
</dbReference>
<name>A0A1W0C9F0_9NEIS</name>
<dbReference type="InterPro" id="IPR000515">
    <property type="entry name" value="MetI-like"/>
</dbReference>
<evidence type="ECO:0000256" key="1">
    <source>
        <dbReference type="ARBA" id="ARBA00004651"/>
    </source>
</evidence>
<keyword evidence="2 7" id="KW-0813">Transport</keyword>
<evidence type="ECO:0000256" key="6">
    <source>
        <dbReference type="ARBA" id="ARBA00023136"/>
    </source>
</evidence>